<name>A0A060HI93_9ARCH</name>
<dbReference type="AlphaFoldDB" id="A0A060HI93"/>
<evidence type="ECO:0000313" key="1">
    <source>
        <dbReference type="EMBL" id="AIC15015.1"/>
    </source>
</evidence>
<organism evidence="1 2">
    <name type="scientific">Nitrososphaera viennensis EN76</name>
    <dbReference type="NCBI Taxonomy" id="926571"/>
    <lineage>
        <taxon>Archaea</taxon>
        <taxon>Nitrososphaerota</taxon>
        <taxon>Nitrososphaeria</taxon>
        <taxon>Nitrososphaerales</taxon>
        <taxon>Nitrososphaeraceae</taxon>
        <taxon>Nitrososphaera</taxon>
    </lineage>
</organism>
<proteinExistence type="predicted"/>
<sequence>MDGNSRVTTLNHVIAKPSVRAFSWVTQTKENAILPVPGISRPDTMRVPGLTA</sequence>
<dbReference type="KEGG" id="nvn:NVIE_0817"/>
<gene>
    <name evidence="1" type="ORF">NVIE_0817</name>
</gene>
<dbReference type="Proteomes" id="UP000027093">
    <property type="component" value="Chromosome"/>
</dbReference>
<accession>A0A060HI93</accession>
<dbReference type="STRING" id="926571.NVIE_0817"/>
<dbReference type="HOGENOM" id="CLU_3075488_0_0_2"/>
<protein>
    <submittedName>
        <fullName evidence="1">Uncharacterized protein</fullName>
    </submittedName>
</protein>
<dbReference type="EMBL" id="CP007536">
    <property type="protein sequence ID" value="AIC15015.1"/>
    <property type="molecule type" value="Genomic_DNA"/>
</dbReference>
<reference evidence="1 2" key="1">
    <citation type="journal article" date="2014" name="Int. J. Syst. Evol. Microbiol.">
        <title>Nitrososphaera viennensis gen. nov., sp. nov., an aerobic and mesophilic, ammonia-oxidizing archaeon from soil and a member of the archaeal phylum Thaumarchaeota.</title>
        <authorList>
            <person name="Stieglmeier M."/>
            <person name="Klingl A."/>
            <person name="Alves R.J."/>
            <person name="Rittmann S.K."/>
            <person name="Melcher M."/>
            <person name="Leisch N."/>
            <person name="Schleper C."/>
        </authorList>
    </citation>
    <scope>NUCLEOTIDE SEQUENCE [LARGE SCALE GENOMIC DNA]</scope>
    <source>
        <strain evidence="1">EN76</strain>
    </source>
</reference>
<evidence type="ECO:0000313" key="2">
    <source>
        <dbReference type="Proteomes" id="UP000027093"/>
    </source>
</evidence>
<keyword evidence="2" id="KW-1185">Reference proteome</keyword>